<proteinExistence type="predicted"/>
<protein>
    <submittedName>
        <fullName evidence="2">PKP2 isoform 7</fullName>
    </submittedName>
</protein>
<comment type="caution">
    <text evidence="2">The sequence shown here is derived from an EMBL/GenBank/DDBJ whole genome shotgun (WGS) entry which is preliminary data.</text>
</comment>
<evidence type="ECO:0000313" key="2">
    <source>
        <dbReference type="EMBL" id="PNI28715.1"/>
    </source>
</evidence>
<feature type="compositionally biased region" description="Polar residues" evidence="1">
    <location>
        <begin position="1"/>
        <end position="20"/>
    </location>
</feature>
<accession>A0A2J8K117</accession>
<dbReference type="AlphaFoldDB" id="A0A2J8K117"/>
<evidence type="ECO:0000256" key="1">
    <source>
        <dbReference type="SAM" id="MobiDB-lite"/>
    </source>
</evidence>
<sequence length="35" mass="3720">GRGGQTVKSLRIQEQVQQTLARKGRSSVGNGPVLN</sequence>
<gene>
    <name evidence="2" type="ORF">CK820_G0042485</name>
</gene>
<feature type="non-terminal residue" evidence="2">
    <location>
        <position position="1"/>
    </location>
</feature>
<name>A0A2J8K117_PANTR</name>
<organism evidence="2 3">
    <name type="scientific">Pan troglodytes</name>
    <name type="common">Chimpanzee</name>
    <dbReference type="NCBI Taxonomy" id="9598"/>
    <lineage>
        <taxon>Eukaryota</taxon>
        <taxon>Metazoa</taxon>
        <taxon>Chordata</taxon>
        <taxon>Craniata</taxon>
        <taxon>Vertebrata</taxon>
        <taxon>Euteleostomi</taxon>
        <taxon>Mammalia</taxon>
        <taxon>Eutheria</taxon>
        <taxon>Euarchontoglires</taxon>
        <taxon>Primates</taxon>
        <taxon>Haplorrhini</taxon>
        <taxon>Catarrhini</taxon>
        <taxon>Hominidae</taxon>
        <taxon>Pan</taxon>
    </lineage>
</organism>
<evidence type="ECO:0000313" key="3">
    <source>
        <dbReference type="Proteomes" id="UP000236370"/>
    </source>
</evidence>
<reference evidence="2 3" key="1">
    <citation type="submission" date="2017-12" db="EMBL/GenBank/DDBJ databases">
        <title>High-resolution comparative analysis of great ape genomes.</title>
        <authorList>
            <person name="Pollen A."/>
            <person name="Hastie A."/>
            <person name="Hormozdiari F."/>
            <person name="Dougherty M."/>
            <person name="Liu R."/>
            <person name="Chaisson M."/>
            <person name="Hoppe E."/>
            <person name="Hill C."/>
            <person name="Pang A."/>
            <person name="Hillier L."/>
            <person name="Baker C."/>
            <person name="Armstrong J."/>
            <person name="Shendure J."/>
            <person name="Paten B."/>
            <person name="Wilson R."/>
            <person name="Chao H."/>
            <person name="Schneider V."/>
            <person name="Ventura M."/>
            <person name="Kronenberg Z."/>
            <person name="Murali S."/>
            <person name="Gordon D."/>
            <person name="Cantsilieris S."/>
            <person name="Munson K."/>
            <person name="Nelson B."/>
            <person name="Raja A."/>
            <person name="Underwood J."/>
            <person name="Diekhans M."/>
            <person name="Fiddes I."/>
            <person name="Haussler D."/>
            <person name="Eichler E."/>
        </authorList>
    </citation>
    <scope>NUCLEOTIDE SEQUENCE [LARGE SCALE GENOMIC DNA]</scope>
    <source>
        <strain evidence="2">Yerkes chimp pedigree #C0471</strain>
    </source>
</reference>
<dbReference type="Proteomes" id="UP000236370">
    <property type="component" value="Unassembled WGS sequence"/>
</dbReference>
<dbReference type="EMBL" id="NBAG03000401">
    <property type="protein sequence ID" value="PNI28715.1"/>
    <property type="molecule type" value="Genomic_DNA"/>
</dbReference>
<feature type="region of interest" description="Disordered" evidence="1">
    <location>
        <begin position="1"/>
        <end position="35"/>
    </location>
</feature>